<sequence>MKDWTGCPISFETRNNFSPPTTLPPHFPPPLPPIYSCFNPLLQTVLLCDN</sequence>
<evidence type="ECO:0000313" key="1">
    <source>
        <dbReference type="EMBL" id="JAH79588.1"/>
    </source>
</evidence>
<proteinExistence type="predicted"/>
<dbReference type="EMBL" id="GBXM01028989">
    <property type="protein sequence ID" value="JAH79588.1"/>
    <property type="molecule type" value="Transcribed_RNA"/>
</dbReference>
<accession>A0A0E9VQP8</accession>
<name>A0A0E9VQP8_ANGAN</name>
<reference evidence="1" key="1">
    <citation type="submission" date="2014-11" db="EMBL/GenBank/DDBJ databases">
        <authorList>
            <person name="Amaro Gonzalez C."/>
        </authorList>
    </citation>
    <scope>NUCLEOTIDE SEQUENCE</scope>
</reference>
<organism evidence="1">
    <name type="scientific">Anguilla anguilla</name>
    <name type="common">European freshwater eel</name>
    <name type="synonym">Muraena anguilla</name>
    <dbReference type="NCBI Taxonomy" id="7936"/>
    <lineage>
        <taxon>Eukaryota</taxon>
        <taxon>Metazoa</taxon>
        <taxon>Chordata</taxon>
        <taxon>Craniata</taxon>
        <taxon>Vertebrata</taxon>
        <taxon>Euteleostomi</taxon>
        <taxon>Actinopterygii</taxon>
        <taxon>Neopterygii</taxon>
        <taxon>Teleostei</taxon>
        <taxon>Anguilliformes</taxon>
        <taxon>Anguillidae</taxon>
        <taxon>Anguilla</taxon>
    </lineage>
</organism>
<reference evidence="1" key="2">
    <citation type="journal article" date="2015" name="Fish Shellfish Immunol.">
        <title>Early steps in the European eel (Anguilla anguilla)-Vibrio vulnificus interaction in the gills: Role of the RtxA13 toxin.</title>
        <authorList>
            <person name="Callol A."/>
            <person name="Pajuelo D."/>
            <person name="Ebbesson L."/>
            <person name="Teles M."/>
            <person name="MacKenzie S."/>
            <person name="Amaro C."/>
        </authorList>
    </citation>
    <scope>NUCLEOTIDE SEQUENCE</scope>
</reference>
<protein>
    <submittedName>
        <fullName evidence="1">Uncharacterized protein</fullName>
    </submittedName>
</protein>
<dbReference type="AlphaFoldDB" id="A0A0E9VQP8"/>